<keyword evidence="2" id="KW-1185">Reference proteome</keyword>
<evidence type="ECO:0000313" key="2">
    <source>
        <dbReference type="Proteomes" id="UP000006514"/>
    </source>
</evidence>
<sequence>MSLTSSPSSSLSPEPITADGRTLSVLLPVAAFAPGTSLPPRPEPVAPPYTSDGKYIYDLEAAARLYRQPFWGYHGVVSCSLFAGSREPAGASTETITGDGCGIPDGFIIMSIVRRRGNVALFLLDESE</sequence>
<gene>
    <name evidence="1" type="ORF">AURDEDRAFT_177445</name>
</gene>
<dbReference type="InParanoid" id="J0D462"/>
<dbReference type="KEGG" id="adl:AURDEDRAFT_177445"/>
<proteinExistence type="predicted"/>
<name>J0D462_AURST</name>
<protein>
    <submittedName>
        <fullName evidence="1">Uncharacterized protein</fullName>
    </submittedName>
</protein>
<dbReference type="EMBL" id="JH688212">
    <property type="protein sequence ID" value="EJD33474.1"/>
    <property type="molecule type" value="Genomic_DNA"/>
</dbReference>
<reference evidence="2" key="1">
    <citation type="journal article" date="2012" name="Science">
        <title>The Paleozoic origin of enzymatic lignin decomposition reconstructed from 31 fungal genomes.</title>
        <authorList>
            <person name="Floudas D."/>
            <person name="Binder M."/>
            <person name="Riley R."/>
            <person name="Barry K."/>
            <person name="Blanchette R.A."/>
            <person name="Henrissat B."/>
            <person name="Martinez A.T."/>
            <person name="Otillar R."/>
            <person name="Spatafora J.W."/>
            <person name="Yadav J.S."/>
            <person name="Aerts A."/>
            <person name="Benoit I."/>
            <person name="Boyd A."/>
            <person name="Carlson A."/>
            <person name="Copeland A."/>
            <person name="Coutinho P.M."/>
            <person name="de Vries R.P."/>
            <person name="Ferreira P."/>
            <person name="Findley K."/>
            <person name="Foster B."/>
            <person name="Gaskell J."/>
            <person name="Glotzer D."/>
            <person name="Gorecki P."/>
            <person name="Heitman J."/>
            <person name="Hesse C."/>
            <person name="Hori C."/>
            <person name="Igarashi K."/>
            <person name="Jurgens J.A."/>
            <person name="Kallen N."/>
            <person name="Kersten P."/>
            <person name="Kohler A."/>
            <person name="Kuees U."/>
            <person name="Kumar T.K.A."/>
            <person name="Kuo A."/>
            <person name="LaButti K."/>
            <person name="Larrondo L.F."/>
            <person name="Lindquist E."/>
            <person name="Ling A."/>
            <person name="Lombard V."/>
            <person name="Lucas S."/>
            <person name="Lundell T."/>
            <person name="Martin R."/>
            <person name="McLaughlin D.J."/>
            <person name="Morgenstern I."/>
            <person name="Morin E."/>
            <person name="Murat C."/>
            <person name="Nagy L.G."/>
            <person name="Nolan M."/>
            <person name="Ohm R.A."/>
            <person name="Patyshakuliyeva A."/>
            <person name="Rokas A."/>
            <person name="Ruiz-Duenas F.J."/>
            <person name="Sabat G."/>
            <person name="Salamov A."/>
            <person name="Samejima M."/>
            <person name="Schmutz J."/>
            <person name="Slot J.C."/>
            <person name="St John F."/>
            <person name="Stenlid J."/>
            <person name="Sun H."/>
            <person name="Sun S."/>
            <person name="Syed K."/>
            <person name="Tsang A."/>
            <person name="Wiebenga A."/>
            <person name="Young D."/>
            <person name="Pisabarro A."/>
            <person name="Eastwood D.C."/>
            <person name="Martin F."/>
            <person name="Cullen D."/>
            <person name="Grigoriev I.V."/>
            <person name="Hibbett D.S."/>
        </authorList>
    </citation>
    <scope>NUCLEOTIDE SEQUENCE [LARGE SCALE GENOMIC DNA]</scope>
    <source>
        <strain evidence="2">TFB10046</strain>
    </source>
</reference>
<dbReference type="Proteomes" id="UP000006514">
    <property type="component" value="Unassembled WGS sequence"/>
</dbReference>
<organism evidence="1 2">
    <name type="scientific">Auricularia subglabra (strain TFB-10046 / SS5)</name>
    <name type="common">White-rot fungus</name>
    <name type="synonym">Auricularia delicata (strain TFB10046)</name>
    <dbReference type="NCBI Taxonomy" id="717982"/>
    <lineage>
        <taxon>Eukaryota</taxon>
        <taxon>Fungi</taxon>
        <taxon>Dikarya</taxon>
        <taxon>Basidiomycota</taxon>
        <taxon>Agaricomycotina</taxon>
        <taxon>Agaricomycetes</taxon>
        <taxon>Auriculariales</taxon>
        <taxon>Auriculariaceae</taxon>
        <taxon>Auricularia</taxon>
    </lineage>
</organism>
<accession>J0D462</accession>
<dbReference type="AlphaFoldDB" id="J0D462"/>
<evidence type="ECO:0000313" key="1">
    <source>
        <dbReference type="EMBL" id="EJD33474.1"/>
    </source>
</evidence>